<dbReference type="SMART" id="SM01131">
    <property type="entry name" value="DHHA2"/>
    <property type="match status" value="1"/>
</dbReference>
<dbReference type="GO" id="GO:0005737">
    <property type="term" value="C:cytoplasm"/>
    <property type="evidence" value="ECO:0007669"/>
    <property type="project" value="InterPro"/>
</dbReference>
<dbReference type="InterPro" id="IPR038763">
    <property type="entry name" value="DHH_sf"/>
</dbReference>
<dbReference type="VEuPathDB" id="FungiDB:PV08_02489"/>
<evidence type="ECO:0000256" key="5">
    <source>
        <dbReference type="SAM" id="MobiDB-lite"/>
    </source>
</evidence>
<dbReference type="AlphaFoldDB" id="A0A0D1YSH0"/>
<keyword evidence="8" id="KW-1185">Reference proteome</keyword>
<dbReference type="Pfam" id="PF02833">
    <property type="entry name" value="DHHA2"/>
    <property type="match status" value="1"/>
</dbReference>
<evidence type="ECO:0000256" key="1">
    <source>
        <dbReference type="ARBA" id="ARBA00001936"/>
    </source>
</evidence>
<evidence type="ECO:0000259" key="6">
    <source>
        <dbReference type="SMART" id="SM01131"/>
    </source>
</evidence>
<dbReference type="EMBL" id="KN847493">
    <property type="protein sequence ID" value="KIW18201.1"/>
    <property type="molecule type" value="Genomic_DNA"/>
</dbReference>
<dbReference type="OrthoDB" id="374045at2759"/>
<feature type="domain" description="DHHA2" evidence="6">
    <location>
        <begin position="349"/>
        <end position="516"/>
    </location>
</feature>
<reference evidence="7 8" key="1">
    <citation type="submission" date="2015-01" db="EMBL/GenBank/DDBJ databases">
        <title>The Genome Sequence of Exophiala spinifera CBS89968.</title>
        <authorList>
            <consortium name="The Broad Institute Genomics Platform"/>
            <person name="Cuomo C."/>
            <person name="de Hoog S."/>
            <person name="Gorbushina A."/>
            <person name="Stielow B."/>
            <person name="Teixiera M."/>
            <person name="Abouelleil A."/>
            <person name="Chapman S.B."/>
            <person name="Priest M."/>
            <person name="Young S.K."/>
            <person name="Wortman J."/>
            <person name="Nusbaum C."/>
            <person name="Birren B."/>
        </authorList>
    </citation>
    <scope>NUCLEOTIDE SEQUENCE [LARGE SCALE GENOMIC DNA]</scope>
    <source>
        <strain evidence="7 8">CBS 89968</strain>
    </source>
</reference>
<keyword evidence="2" id="KW-0479">Metal-binding</keyword>
<dbReference type="InterPro" id="IPR004097">
    <property type="entry name" value="DHHA2"/>
</dbReference>
<name>A0A0D1YSH0_9EURO</name>
<sequence length="519" mass="56553">MPSLSTYLSRIRRIAMPSSASKPSTIPSRSAAADAGRRSGLTLVMGNPSADLDSFISAIVLSYFYNRDTKSTMMSGGRSPPPTRQAQVYVPILNLPSVRAKELWRLRPEFGVALRLAMDEKPEHIRHGTGGGGKSGEEGKTAVLDEVLTIADVLDDGGSTFHDVFAAGTRTVTPDGKQKVILVDHNAPSIPIPGLSDEVIRSGLDVVGCVDHHVDEGYVADDAEPRIVRTGIGSCTSLVVQHLRNEGLWQAASATEIEQDHHDRDRDRGHQPADGNDGLRQIARLALAPILIDTSNLKASGDKCSDVDREAVKFLDAIVTRDGDGVGHGHVQGTTSGQTSLGWDRDAFHKVINATKTNSLDLLTMQEIFDRDYKSWTEPMRSQNRNHAHVNIGISSLVKPLSWLVEHAGGVDEFLDEIDTFAHSEDRNLGIFAMLTRAGKGKELVLLGLNDQVGGSIVDTFESRAGELQLKTWEEDDALGKALDQRLGRKGSWKIWWMGDTSKSRKQVAPLIREAAREV</sequence>
<feature type="compositionally biased region" description="Basic and acidic residues" evidence="5">
    <location>
        <begin position="258"/>
        <end position="271"/>
    </location>
</feature>
<comment type="cofactor">
    <cofactor evidence="1">
        <name>Mn(2+)</name>
        <dbReference type="ChEBI" id="CHEBI:29035"/>
    </cofactor>
</comment>
<keyword evidence="3" id="KW-0378">Hydrolase</keyword>
<dbReference type="HOGENOM" id="CLU_019358_1_0_1"/>
<dbReference type="Gene3D" id="3.10.310.20">
    <property type="entry name" value="DHHA2 domain"/>
    <property type="match status" value="1"/>
</dbReference>
<dbReference type="STRING" id="91928.A0A0D1YSH0"/>
<feature type="region of interest" description="Disordered" evidence="5">
    <location>
        <begin position="255"/>
        <end position="277"/>
    </location>
</feature>
<accession>A0A0D1YSH0</accession>
<dbReference type="PANTHER" id="PTHR12112">
    <property type="entry name" value="BNIP - RELATED"/>
    <property type="match status" value="1"/>
</dbReference>
<dbReference type="Gene3D" id="3.90.1640.10">
    <property type="entry name" value="inorganic pyrophosphatase (n-terminal core)"/>
    <property type="match status" value="1"/>
</dbReference>
<organism evidence="7 8">
    <name type="scientific">Exophiala spinifera</name>
    <dbReference type="NCBI Taxonomy" id="91928"/>
    <lineage>
        <taxon>Eukaryota</taxon>
        <taxon>Fungi</taxon>
        <taxon>Dikarya</taxon>
        <taxon>Ascomycota</taxon>
        <taxon>Pezizomycotina</taxon>
        <taxon>Eurotiomycetes</taxon>
        <taxon>Chaetothyriomycetidae</taxon>
        <taxon>Chaetothyriales</taxon>
        <taxon>Herpotrichiellaceae</taxon>
        <taxon>Exophiala</taxon>
    </lineage>
</organism>
<dbReference type="SUPFAM" id="SSF64182">
    <property type="entry name" value="DHH phosphoesterases"/>
    <property type="match status" value="1"/>
</dbReference>
<evidence type="ECO:0000256" key="4">
    <source>
        <dbReference type="ARBA" id="ARBA00023211"/>
    </source>
</evidence>
<dbReference type="GO" id="GO:0046872">
    <property type="term" value="F:metal ion binding"/>
    <property type="evidence" value="ECO:0007669"/>
    <property type="project" value="UniProtKB-KW"/>
</dbReference>
<dbReference type="Pfam" id="PF01368">
    <property type="entry name" value="DHH"/>
    <property type="match status" value="1"/>
</dbReference>
<evidence type="ECO:0000256" key="3">
    <source>
        <dbReference type="ARBA" id="ARBA00022801"/>
    </source>
</evidence>
<protein>
    <recommendedName>
        <fullName evidence="6">DHHA2 domain-containing protein</fullName>
    </recommendedName>
</protein>
<gene>
    <name evidence="7" type="ORF">PV08_02489</name>
</gene>
<proteinExistence type="predicted"/>
<dbReference type="GO" id="GO:0004309">
    <property type="term" value="F:exopolyphosphatase activity"/>
    <property type="evidence" value="ECO:0007669"/>
    <property type="project" value="TreeGrafter"/>
</dbReference>
<dbReference type="PANTHER" id="PTHR12112:SF39">
    <property type="entry name" value="EG:152A3.5 PROTEIN (FBGN0003116_PN PROTEIN)"/>
    <property type="match status" value="1"/>
</dbReference>
<dbReference type="InterPro" id="IPR038222">
    <property type="entry name" value="DHHA2_dom_sf"/>
</dbReference>
<evidence type="ECO:0000313" key="7">
    <source>
        <dbReference type="EMBL" id="KIW18201.1"/>
    </source>
</evidence>
<keyword evidence="4" id="KW-0464">Manganese</keyword>
<evidence type="ECO:0000256" key="2">
    <source>
        <dbReference type="ARBA" id="ARBA00022723"/>
    </source>
</evidence>
<evidence type="ECO:0000313" key="8">
    <source>
        <dbReference type="Proteomes" id="UP000053328"/>
    </source>
</evidence>
<dbReference type="GeneID" id="27329572"/>
<dbReference type="InterPro" id="IPR001667">
    <property type="entry name" value="DDH_dom"/>
</dbReference>
<dbReference type="RefSeq" id="XP_016238417.1">
    <property type="nucleotide sequence ID" value="XM_016376847.1"/>
</dbReference>
<dbReference type="Proteomes" id="UP000053328">
    <property type="component" value="Unassembled WGS sequence"/>
</dbReference>